<dbReference type="PANTHER" id="PTHR30385:SF4">
    <property type="entry name" value="RNA POLYMERASE SIGMA-E FACTOR"/>
    <property type="match status" value="1"/>
</dbReference>
<dbReference type="InterPro" id="IPR007624">
    <property type="entry name" value="RNA_pol_sigma70_r3"/>
</dbReference>
<dbReference type="Pfam" id="PF04539">
    <property type="entry name" value="Sigma70_r3"/>
    <property type="match status" value="1"/>
</dbReference>
<name>A0ABV5M1E5_9ACTN</name>
<keyword evidence="4" id="KW-0804">Transcription</keyword>
<dbReference type="Pfam" id="PF13466">
    <property type="entry name" value="STAS_2"/>
    <property type="match status" value="1"/>
</dbReference>
<evidence type="ECO:0000313" key="6">
    <source>
        <dbReference type="EMBL" id="MFB9442689.1"/>
    </source>
</evidence>
<reference evidence="6 7" key="1">
    <citation type="submission" date="2024-09" db="EMBL/GenBank/DDBJ databases">
        <authorList>
            <person name="Sun Q."/>
            <person name="Mori K."/>
        </authorList>
    </citation>
    <scope>NUCLEOTIDE SEQUENCE [LARGE SCALE GENOMIC DNA]</scope>
    <source>
        <strain evidence="6 7">JCM 3307</strain>
    </source>
</reference>
<dbReference type="PROSITE" id="PS50801">
    <property type="entry name" value="STAS"/>
    <property type="match status" value="1"/>
</dbReference>
<dbReference type="Pfam" id="PF04542">
    <property type="entry name" value="Sigma70_r2"/>
    <property type="match status" value="1"/>
</dbReference>
<dbReference type="InterPro" id="IPR036513">
    <property type="entry name" value="STAS_dom_sf"/>
</dbReference>
<dbReference type="SUPFAM" id="SSF52091">
    <property type="entry name" value="SpoIIaa-like"/>
    <property type="match status" value="1"/>
</dbReference>
<keyword evidence="7" id="KW-1185">Reference proteome</keyword>
<dbReference type="NCBIfam" id="TIGR02980">
    <property type="entry name" value="SigBFG"/>
    <property type="match status" value="1"/>
</dbReference>
<dbReference type="Gene3D" id="3.30.750.24">
    <property type="entry name" value="STAS domain"/>
    <property type="match status" value="1"/>
</dbReference>
<proteinExistence type="predicted"/>
<dbReference type="Gene3D" id="1.20.120.1810">
    <property type="match status" value="1"/>
</dbReference>
<dbReference type="SUPFAM" id="SSF88946">
    <property type="entry name" value="Sigma2 domain of RNA polymerase sigma factors"/>
    <property type="match status" value="1"/>
</dbReference>
<keyword evidence="1" id="KW-0805">Transcription regulation</keyword>
<dbReference type="Gene3D" id="1.10.10.10">
    <property type="entry name" value="Winged helix-like DNA-binding domain superfamily/Winged helix DNA-binding domain"/>
    <property type="match status" value="2"/>
</dbReference>
<dbReference type="InterPro" id="IPR058548">
    <property type="entry name" value="MlaB-like_STAS"/>
</dbReference>
<dbReference type="CDD" id="cd06171">
    <property type="entry name" value="Sigma70_r4"/>
    <property type="match status" value="1"/>
</dbReference>
<dbReference type="Proteomes" id="UP001589608">
    <property type="component" value="Unassembled WGS sequence"/>
</dbReference>
<dbReference type="InterPro" id="IPR002645">
    <property type="entry name" value="STAS_dom"/>
</dbReference>
<evidence type="ECO:0000259" key="5">
    <source>
        <dbReference type="PROSITE" id="PS50801"/>
    </source>
</evidence>
<dbReference type="InterPro" id="IPR007627">
    <property type="entry name" value="RNA_pol_sigma70_r2"/>
</dbReference>
<dbReference type="RefSeq" id="WP_223103004.1">
    <property type="nucleotide sequence ID" value="NZ_CP061913.1"/>
</dbReference>
<evidence type="ECO:0000313" key="7">
    <source>
        <dbReference type="Proteomes" id="UP001589608"/>
    </source>
</evidence>
<dbReference type="EMBL" id="JBHMCA010000018">
    <property type="protein sequence ID" value="MFB9442689.1"/>
    <property type="molecule type" value="Genomic_DNA"/>
</dbReference>
<dbReference type="SUPFAM" id="SSF88659">
    <property type="entry name" value="Sigma3 and sigma4 domains of RNA polymerase sigma factors"/>
    <property type="match status" value="2"/>
</dbReference>
<dbReference type="InterPro" id="IPR007630">
    <property type="entry name" value="RNA_pol_sigma70_r4"/>
</dbReference>
<accession>A0ABV5M1E5</accession>
<keyword evidence="2" id="KW-0731">Sigma factor</keyword>
<dbReference type="PANTHER" id="PTHR30385">
    <property type="entry name" value="SIGMA FACTOR F FLAGELLAR"/>
    <property type="match status" value="1"/>
</dbReference>
<evidence type="ECO:0000256" key="1">
    <source>
        <dbReference type="ARBA" id="ARBA00023015"/>
    </source>
</evidence>
<protein>
    <submittedName>
        <fullName evidence="6">SigB/SigF/SigG family RNA polymerase sigma factor</fullName>
    </submittedName>
</protein>
<dbReference type="InterPro" id="IPR014322">
    <property type="entry name" value="RNA_pol_sigma-B/F/G"/>
</dbReference>
<evidence type="ECO:0000256" key="4">
    <source>
        <dbReference type="ARBA" id="ARBA00023163"/>
    </source>
</evidence>
<dbReference type="PRINTS" id="PR00046">
    <property type="entry name" value="SIGMA70FCT"/>
</dbReference>
<dbReference type="CDD" id="cd07043">
    <property type="entry name" value="STAS_anti-anti-sigma_factors"/>
    <property type="match status" value="1"/>
</dbReference>
<keyword evidence="3" id="KW-0238">DNA-binding</keyword>
<feature type="domain" description="STAS" evidence="5">
    <location>
        <begin position="15"/>
        <end position="94"/>
    </location>
</feature>
<dbReference type="InterPro" id="IPR013325">
    <property type="entry name" value="RNA_pol_sigma_r2"/>
</dbReference>
<sequence length="375" mass="41561">MDLSVLRSLAGERCLLELDGVVDYASAPYLRQLVFRQLDVGASELVLDVSRLRLLDAASIRVLLYLSRRAEQHGAHLHVAGAGGAVLSALEIVGAAKRLAAYDGFAWPPEHLQREAVALAELPVPPGQFPADVIELVRRFRALDAADPARRRARNEVIEVCLPASRRLARRYGPPAARGDLMQVAALGLVKAVDHFDPEHGVDFGAYATPTILGELKRYFRDRSYGVRMPRRLQDLRLRLNRAREELTQSLRRPPSVAELAAHLGVAPHEVLDVAGAGGVFRPLSLEEPARAGESQVTLGETIGACEPEYELVEHHEALRRLIVRLPEREQRIIALRFYGNRTQAEIAQIVGLSQMHVSRLLAHALDFLRRHLNA</sequence>
<evidence type="ECO:0000256" key="3">
    <source>
        <dbReference type="ARBA" id="ARBA00023125"/>
    </source>
</evidence>
<evidence type="ECO:0000256" key="2">
    <source>
        <dbReference type="ARBA" id="ARBA00023082"/>
    </source>
</evidence>
<gene>
    <name evidence="6" type="ORF">ACFFTR_06275</name>
</gene>
<comment type="caution">
    <text evidence="6">The sequence shown here is derived from an EMBL/GenBank/DDBJ whole genome shotgun (WGS) entry which is preliminary data.</text>
</comment>
<dbReference type="InterPro" id="IPR014284">
    <property type="entry name" value="RNA_pol_sigma-70_dom"/>
</dbReference>
<organism evidence="6 7">
    <name type="scientific">Dactylosporangium vinaceum</name>
    <dbReference type="NCBI Taxonomy" id="53362"/>
    <lineage>
        <taxon>Bacteria</taxon>
        <taxon>Bacillati</taxon>
        <taxon>Actinomycetota</taxon>
        <taxon>Actinomycetes</taxon>
        <taxon>Micromonosporales</taxon>
        <taxon>Micromonosporaceae</taxon>
        <taxon>Dactylosporangium</taxon>
    </lineage>
</organism>
<dbReference type="Pfam" id="PF04545">
    <property type="entry name" value="Sigma70_r4"/>
    <property type="match status" value="1"/>
</dbReference>
<dbReference type="InterPro" id="IPR000943">
    <property type="entry name" value="RNA_pol_sigma70"/>
</dbReference>
<dbReference type="NCBIfam" id="TIGR02937">
    <property type="entry name" value="sigma70-ECF"/>
    <property type="match status" value="1"/>
</dbReference>
<dbReference type="InterPro" id="IPR013324">
    <property type="entry name" value="RNA_pol_sigma_r3/r4-like"/>
</dbReference>
<dbReference type="InterPro" id="IPR036388">
    <property type="entry name" value="WH-like_DNA-bd_sf"/>
</dbReference>